<dbReference type="InterPro" id="IPR036291">
    <property type="entry name" value="NAD(P)-bd_dom_sf"/>
</dbReference>
<organism evidence="3 4">
    <name type="scientific">Kineococcus gynurae</name>
    <dbReference type="NCBI Taxonomy" id="452979"/>
    <lineage>
        <taxon>Bacteria</taxon>
        <taxon>Bacillati</taxon>
        <taxon>Actinomycetota</taxon>
        <taxon>Actinomycetes</taxon>
        <taxon>Kineosporiales</taxon>
        <taxon>Kineosporiaceae</taxon>
        <taxon>Kineococcus</taxon>
    </lineage>
</organism>
<dbReference type="EMBL" id="JBHMDM010000001">
    <property type="protein sequence ID" value="MFB9375933.1"/>
    <property type="molecule type" value="Genomic_DNA"/>
</dbReference>
<proteinExistence type="predicted"/>
<accession>A0ABV5LPB7</accession>
<comment type="caution">
    <text evidence="3">The sequence shown here is derived from an EMBL/GenBank/DDBJ whole genome shotgun (WGS) entry which is preliminary data.</text>
</comment>
<dbReference type="Pfam" id="PF01408">
    <property type="entry name" value="GFO_IDH_MocA"/>
    <property type="match status" value="1"/>
</dbReference>
<dbReference type="Proteomes" id="UP001589748">
    <property type="component" value="Unassembled WGS sequence"/>
</dbReference>
<evidence type="ECO:0000259" key="1">
    <source>
        <dbReference type="Pfam" id="PF01408"/>
    </source>
</evidence>
<protein>
    <submittedName>
        <fullName evidence="3">Gfo/Idh/MocA family protein</fullName>
    </submittedName>
</protein>
<dbReference type="SUPFAM" id="SSF51735">
    <property type="entry name" value="NAD(P)-binding Rossmann-fold domains"/>
    <property type="match status" value="1"/>
</dbReference>
<dbReference type="InterPro" id="IPR000683">
    <property type="entry name" value="Gfo/Idh/MocA-like_OxRdtase_N"/>
</dbReference>
<dbReference type="PANTHER" id="PTHR43593">
    <property type="match status" value="1"/>
</dbReference>
<keyword evidence="4" id="KW-1185">Reference proteome</keyword>
<feature type="domain" description="GFO/IDH/MocA-like oxidoreductase" evidence="2">
    <location>
        <begin position="136"/>
        <end position="251"/>
    </location>
</feature>
<dbReference type="PANTHER" id="PTHR43593:SF1">
    <property type="entry name" value="INOSITOL 2-DEHYDROGENASE"/>
    <property type="match status" value="1"/>
</dbReference>
<gene>
    <name evidence="3" type="ORF">ACFFVI_03020</name>
</gene>
<dbReference type="Gene3D" id="3.30.360.10">
    <property type="entry name" value="Dihydrodipicolinate Reductase, domain 2"/>
    <property type="match status" value="1"/>
</dbReference>
<dbReference type="Pfam" id="PF22725">
    <property type="entry name" value="GFO_IDH_MocA_C3"/>
    <property type="match status" value="1"/>
</dbReference>
<dbReference type="SUPFAM" id="SSF55347">
    <property type="entry name" value="Glyceraldehyde-3-phosphate dehydrogenase-like, C-terminal domain"/>
    <property type="match status" value="1"/>
</dbReference>
<dbReference type="InterPro" id="IPR055170">
    <property type="entry name" value="GFO_IDH_MocA-like_dom"/>
</dbReference>
<name>A0ABV5LPB7_9ACTN</name>
<dbReference type="RefSeq" id="WP_380139668.1">
    <property type="nucleotide sequence ID" value="NZ_JBHLUI010000012.1"/>
</dbReference>
<dbReference type="Gene3D" id="3.40.50.720">
    <property type="entry name" value="NAD(P)-binding Rossmann-like Domain"/>
    <property type="match status" value="1"/>
</dbReference>
<evidence type="ECO:0000313" key="3">
    <source>
        <dbReference type="EMBL" id="MFB9375933.1"/>
    </source>
</evidence>
<feature type="domain" description="Gfo/Idh/MocA-like oxidoreductase N-terminal" evidence="1">
    <location>
        <begin position="7"/>
        <end position="127"/>
    </location>
</feature>
<evidence type="ECO:0000259" key="2">
    <source>
        <dbReference type="Pfam" id="PF22725"/>
    </source>
</evidence>
<dbReference type="InterPro" id="IPR050424">
    <property type="entry name" value="Gfo-Idh-MocA_inositol_DH"/>
</dbReference>
<sequence length="339" mass="35818">MSNPSDLRVGVVGAGLMGGEHVRRLAGSIPGACVGAVVEPDADRAGAAAAAAGGVATFARIEDALAAGALDAVVIATPGPFHEQTLLPVLEAGLPVLCEKPLTPDPESSWRILQAEQATGRRLIQVGFMRRFDDQYARLRELVAAGGAGELLMLRGVHRNPAVPETYTQSMLITDSVVHEFDVLPWVAGRDIVSVEVVHARRNELSPGHLSEPVLVLMRLADDILVDVEMNVSVGFGYQVATEAVFQQGIARIGQPEGLQLWQRGTFSLAEHQSFATRFSAAYDTQLRAFVEAARAGTVTGPSAWDGYKVAVACAAGVVALDRPGPVALDLPPVPSFYA</sequence>
<reference evidence="3 4" key="1">
    <citation type="submission" date="2024-09" db="EMBL/GenBank/DDBJ databases">
        <authorList>
            <person name="Sun Q."/>
            <person name="Mori K."/>
        </authorList>
    </citation>
    <scope>NUCLEOTIDE SEQUENCE [LARGE SCALE GENOMIC DNA]</scope>
    <source>
        <strain evidence="3 4">TISTR 1856</strain>
    </source>
</reference>
<evidence type="ECO:0000313" key="4">
    <source>
        <dbReference type="Proteomes" id="UP001589748"/>
    </source>
</evidence>